<evidence type="ECO:0000313" key="3">
    <source>
        <dbReference type="Proteomes" id="UP000473681"/>
    </source>
</evidence>
<dbReference type="Proteomes" id="UP000473681">
    <property type="component" value="Unassembled WGS sequence"/>
</dbReference>
<dbReference type="Proteomes" id="UP000476820">
    <property type="component" value="Unassembled WGS sequence"/>
</dbReference>
<evidence type="ECO:0000313" key="1">
    <source>
        <dbReference type="EMBL" id="NFF89435.1"/>
    </source>
</evidence>
<evidence type="ECO:0000313" key="4">
    <source>
        <dbReference type="Proteomes" id="UP000476820"/>
    </source>
</evidence>
<name>A0A0C2SGF1_CLOBO</name>
<organism evidence="1 4">
    <name type="scientific">Clostridium botulinum</name>
    <dbReference type="NCBI Taxonomy" id="1491"/>
    <lineage>
        <taxon>Bacteria</taxon>
        <taxon>Bacillati</taxon>
        <taxon>Bacillota</taxon>
        <taxon>Clostridia</taxon>
        <taxon>Eubacteriales</taxon>
        <taxon>Clostridiaceae</taxon>
        <taxon>Clostridium</taxon>
    </lineage>
</organism>
<reference evidence="3 4" key="1">
    <citation type="submission" date="2019-04" db="EMBL/GenBank/DDBJ databases">
        <title>Genome sequencing of Clostridium botulinum Groups I-IV and Clostridium butyricum.</title>
        <authorList>
            <person name="Brunt J."/>
            <person name="Van Vliet A.H.M."/>
            <person name="Stringer S.C."/>
            <person name="Carter A.T."/>
            <person name="Peck M.W."/>
        </authorList>
    </citation>
    <scope>NUCLEOTIDE SEQUENCE [LARGE SCALE GENOMIC DNA]</scope>
    <source>
        <strain evidence="1 4">1605</strain>
        <strain evidence="2 3">CB-K-33E</strain>
    </source>
</reference>
<dbReference type="AlphaFoldDB" id="A0A0C2SGF1"/>
<proteinExistence type="predicted"/>
<sequence length="194" mass="22748">MKAKVVNKELEDYETVFQIRRMNFDQAVINYPTGSGLKTFQIEDIELIPENNVDEFLISNKQFLKIKLTKGISVFFYMALLESLEDEIDEKVIELNVLKDKYKINRRGIWDKEILIFVNNKFPIEVLSSGQNFKKEGYSININKISEENFLNTCFNEINRIEKEIKDRNRMLSGFGKAINELKGSYNSEQKLLI</sequence>
<dbReference type="EMBL" id="SWVK01000022">
    <property type="protein sequence ID" value="NFN36347.1"/>
    <property type="molecule type" value="Genomic_DNA"/>
</dbReference>
<comment type="caution">
    <text evidence="1">The sequence shown here is derived from an EMBL/GenBank/DDBJ whole genome shotgun (WGS) entry which is preliminary data.</text>
</comment>
<dbReference type="RefSeq" id="WP_012451320.1">
    <property type="nucleotide sequence ID" value="NZ_CP010520.1"/>
</dbReference>
<evidence type="ECO:0000313" key="2">
    <source>
        <dbReference type="EMBL" id="NFN36347.1"/>
    </source>
</evidence>
<dbReference type="EMBL" id="SWOV01000068">
    <property type="protein sequence ID" value="NFF89435.1"/>
    <property type="molecule type" value="Genomic_DNA"/>
</dbReference>
<dbReference type="OrthoDB" id="1900924at2"/>
<gene>
    <name evidence="1" type="ORF">FC774_16440</name>
    <name evidence="2" type="ORF">FDB51_14780</name>
</gene>
<protein>
    <submittedName>
        <fullName evidence="1">Uncharacterized protein</fullName>
    </submittedName>
</protein>
<accession>A0A0C2SGF1</accession>